<feature type="active site" description="Proton donor; for dehydratase activity" evidence="9">
    <location>
        <position position="1207"/>
    </location>
</feature>
<dbReference type="Gene3D" id="3.10.129.110">
    <property type="entry name" value="Polyketide synthase dehydratase"/>
    <property type="match status" value="1"/>
</dbReference>
<dbReference type="InterPro" id="IPR036736">
    <property type="entry name" value="ACP-like_sf"/>
</dbReference>
<dbReference type="SMART" id="SM00829">
    <property type="entry name" value="PKS_ER"/>
    <property type="match status" value="1"/>
</dbReference>
<dbReference type="Pfam" id="PF08242">
    <property type="entry name" value="Methyltransf_12"/>
    <property type="match status" value="1"/>
</dbReference>
<dbReference type="InterPro" id="IPR018201">
    <property type="entry name" value="Ketoacyl_synth_AS"/>
</dbReference>
<dbReference type="PROSITE" id="PS50075">
    <property type="entry name" value="CARRIER"/>
    <property type="match status" value="1"/>
</dbReference>
<dbReference type="InterPro" id="IPR001227">
    <property type="entry name" value="Ac_transferase_dom_sf"/>
</dbReference>
<evidence type="ECO:0000259" key="13">
    <source>
        <dbReference type="PROSITE" id="PS52019"/>
    </source>
</evidence>
<dbReference type="Pfam" id="PF02801">
    <property type="entry name" value="Ketoacyl-synt_C"/>
    <property type="match status" value="1"/>
</dbReference>
<proteinExistence type="predicted"/>
<dbReference type="PROSITE" id="PS00012">
    <property type="entry name" value="PHOSPHOPANTETHEINE"/>
    <property type="match status" value="1"/>
</dbReference>
<dbReference type="InterPro" id="IPR036291">
    <property type="entry name" value="NAD(P)-bd_dom_sf"/>
</dbReference>
<dbReference type="Pfam" id="PF21089">
    <property type="entry name" value="PKS_DH_N"/>
    <property type="match status" value="1"/>
</dbReference>
<dbReference type="CDD" id="cd00833">
    <property type="entry name" value="PKS"/>
    <property type="match status" value="1"/>
</dbReference>
<comment type="pathway">
    <text evidence="1">Secondary metabolite biosynthesis.</text>
</comment>
<evidence type="ECO:0000256" key="7">
    <source>
        <dbReference type="ARBA" id="ARBA00023268"/>
    </source>
</evidence>
<dbReference type="PANTHER" id="PTHR43775:SF29">
    <property type="entry name" value="ASPERFURANONE POLYKETIDE SYNTHASE AFOG-RELATED"/>
    <property type="match status" value="1"/>
</dbReference>
<dbReference type="InterPro" id="IPR057326">
    <property type="entry name" value="KR_dom"/>
</dbReference>
<dbReference type="InterPro" id="IPR042104">
    <property type="entry name" value="PKS_dehydratase_sf"/>
</dbReference>
<dbReference type="Pfam" id="PF14765">
    <property type="entry name" value="PS-DH"/>
    <property type="match status" value="1"/>
</dbReference>
<feature type="compositionally biased region" description="Polar residues" evidence="10">
    <location>
        <begin position="458"/>
        <end position="480"/>
    </location>
</feature>
<keyword evidence="8" id="KW-0012">Acyltransferase</keyword>
<gene>
    <name evidence="14" type="ORF">VFPPC_10579</name>
</gene>
<dbReference type="SMART" id="SM00826">
    <property type="entry name" value="PKS_DH"/>
    <property type="match status" value="1"/>
</dbReference>
<feature type="domain" description="Ketosynthase family 3 (KS3)" evidence="12">
    <location>
        <begin position="1"/>
        <end position="425"/>
    </location>
</feature>
<dbReference type="InterPro" id="IPR020841">
    <property type="entry name" value="PKS_Beta-ketoAc_synthase_dom"/>
</dbReference>
<dbReference type="GO" id="GO:0006633">
    <property type="term" value="P:fatty acid biosynthetic process"/>
    <property type="evidence" value="ECO:0007669"/>
    <property type="project" value="InterPro"/>
</dbReference>
<evidence type="ECO:0000256" key="6">
    <source>
        <dbReference type="ARBA" id="ARBA00023002"/>
    </source>
</evidence>
<dbReference type="RefSeq" id="XP_018138053.1">
    <property type="nucleotide sequence ID" value="XM_018288921.1"/>
</dbReference>
<dbReference type="PANTHER" id="PTHR43775">
    <property type="entry name" value="FATTY ACID SYNTHASE"/>
    <property type="match status" value="1"/>
</dbReference>
<dbReference type="InterPro" id="IPR020807">
    <property type="entry name" value="PKS_DH"/>
</dbReference>
<dbReference type="Pfam" id="PF13602">
    <property type="entry name" value="ADH_zinc_N_2"/>
    <property type="match status" value="1"/>
</dbReference>
<dbReference type="Gene3D" id="3.40.366.10">
    <property type="entry name" value="Malonyl-Coenzyme A Acyl Carrier Protein, domain 2"/>
    <property type="match status" value="1"/>
</dbReference>
<dbReference type="EMBL" id="LSBJ02000009">
    <property type="protein sequence ID" value="OAQ60143.1"/>
    <property type="molecule type" value="Genomic_DNA"/>
</dbReference>
<dbReference type="InterPro" id="IPR013968">
    <property type="entry name" value="PKS_KR"/>
</dbReference>
<dbReference type="InterPro" id="IPR016036">
    <property type="entry name" value="Malonyl_transacylase_ACP-bd"/>
</dbReference>
<evidence type="ECO:0000256" key="3">
    <source>
        <dbReference type="ARBA" id="ARBA00022553"/>
    </source>
</evidence>
<dbReference type="Gene3D" id="1.10.1200.10">
    <property type="entry name" value="ACP-like"/>
    <property type="match status" value="1"/>
</dbReference>
<comment type="caution">
    <text evidence="14">The sequence shown here is derived from an EMBL/GenBank/DDBJ whole genome shotgun (WGS) entry which is preliminary data.</text>
</comment>
<name>A0A179F4N6_METCM</name>
<dbReference type="InterPro" id="IPR009081">
    <property type="entry name" value="PP-bd_ACP"/>
</dbReference>
<feature type="region of interest" description="C-terminal hotdog fold" evidence="9">
    <location>
        <begin position="1146"/>
        <end position="1295"/>
    </location>
</feature>
<dbReference type="Proteomes" id="UP000078397">
    <property type="component" value="Unassembled WGS sequence"/>
</dbReference>
<dbReference type="GO" id="GO:1901336">
    <property type="term" value="P:lactone biosynthetic process"/>
    <property type="evidence" value="ECO:0007669"/>
    <property type="project" value="UniProtKB-ARBA"/>
</dbReference>
<dbReference type="CDD" id="cd02440">
    <property type="entry name" value="AdoMet_MTases"/>
    <property type="match status" value="1"/>
</dbReference>
<dbReference type="SUPFAM" id="SSF53335">
    <property type="entry name" value="S-adenosyl-L-methionine-dependent methyltransferases"/>
    <property type="match status" value="1"/>
</dbReference>
<dbReference type="SUPFAM" id="SSF51735">
    <property type="entry name" value="NAD(P)-binding Rossmann-fold domains"/>
    <property type="match status" value="2"/>
</dbReference>
<dbReference type="InterPro" id="IPR016039">
    <property type="entry name" value="Thiolase-like"/>
</dbReference>
<dbReference type="SMART" id="SM00822">
    <property type="entry name" value="PKS_KR"/>
    <property type="match status" value="1"/>
</dbReference>
<organism evidence="14 15">
    <name type="scientific">Pochonia chlamydosporia 170</name>
    <dbReference type="NCBI Taxonomy" id="1380566"/>
    <lineage>
        <taxon>Eukaryota</taxon>
        <taxon>Fungi</taxon>
        <taxon>Dikarya</taxon>
        <taxon>Ascomycota</taxon>
        <taxon>Pezizomycotina</taxon>
        <taxon>Sordariomycetes</taxon>
        <taxon>Hypocreomycetidae</taxon>
        <taxon>Hypocreales</taxon>
        <taxon>Clavicipitaceae</taxon>
        <taxon>Pochonia</taxon>
    </lineage>
</organism>
<dbReference type="Gene3D" id="3.90.180.10">
    <property type="entry name" value="Medium-chain alcohol dehydrogenases, catalytic domain"/>
    <property type="match status" value="1"/>
</dbReference>
<dbReference type="GeneID" id="28852915"/>
<dbReference type="SMART" id="SM00827">
    <property type="entry name" value="PKS_AT"/>
    <property type="match status" value="1"/>
</dbReference>
<dbReference type="InterPro" id="IPR049551">
    <property type="entry name" value="PKS_DH_C"/>
</dbReference>
<feature type="domain" description="Carrier" evidence="11">
    <location>
        <begin position="2484"/>
        <end position="2563"/>
    </location>
</feature>
<dbReference type="GO" id="GO:0004312">
    <property type="term" value="F:fatty acid synthase activity"/>
    <property type="evidence" value="ECO:0007669"/>
    <property type="project" value="TreeGrafter"/>
</dbReference>
<evidence type="ECO:0000256" key="2">
    <source>
        <dbReference type="ARBA" id="ARBA00022450"/>
    </source>
</evidence>
<dbReference type="CDD" id="cd05195">
    <property type="entry name" value="enoyl_red"/>
    <property type="match status" value="1"/>
</dbReference>
<dbReference type="Gene3D" id="3.40.47.10">
    <property type="match status" value="1"/>
</dbReference>
<dbReference type="InterPro" id="IPR049552">
    <property type="entry name" value="PKS_DH_N"/>
</dbReference>
<evidence type="ECO:0000259" key="12">
    <source>
        <dbReference type="PROSITE" id="PS52004"/>
    </source>
</evidence>
<keyword evidence="3" id="KW-0597">Phosphoprotein</keyword>
<dbReference type="InterPro" id="IPR014031">
    <property type="entry name" value="Ketoacyl_synth_C"/>
</dbReference>
<evidence type="ECO:0000256" key="8">
    <source>
        <dbReference type="ARBA" id="ARBA00023315"/>
    </source>
</evidence>
<evidence type="ECO:0000256" key="1">
    <source>
        <dbReference type="ARBA" id="ARBA00005179"/>
    </source>
</evidence>
<dbReference type="OrthoDB" id="329835at2759"/>
<dbReference type="SUPFAM" id="SSF55048">
    <property type="entry name" value="Probable ACP-binding domain of malonyl-CoA ACP transacylase"/>
    <property type="match status" value="1"/>
</dbReference>
<feature type="region of interest" description="N-terminal hotdog fold" evidence="9">
    <location>
        <begin position="980"/>
        <end position="1117"/>
    </location>
</feature>
<dbReference type="GO" id="GO:0031177">
    <property type="term" value="F:phosphopantetheine binding"/>
    <property type="evidence" value="ECO:0007669"/>
    <property type="project" value="InterPro"/>
</dbReference>
<feature type="region of interest" description="Disordered" evidence="10">
    <location>
        <begin position="458"/>
        <end position="483"/>
    </location>
</feature>
<accession>A0A179F4N6</accession>
<dbReference type="PROSITE" id="PS00606">
    <property type="entry name" value="KS3_1"/>
    <property type="match status" value="1"/>
</dbReference>
<dbReference type="KEGG" id="pchm:VFPPC_10579"/>
<dbReference type="SMART" id="SM00825">
    <property type="entry name" value="PKS_KS"/>
    <property type="match status" value="1"/>
</dbReference>
<evidence type="ECO:0000256" key="9">
    <source>
        <dbReference type="PROSITE-ProRule" id="PRU01363"/>
    </source>
</evidence>
<dbReference type="InterPro" id="IPR050091">
    <property type="entry name" value="PKS_NRPS_Biosynth_Enz"/>
</dbReference>
<dbReference type="InterPro" id="IPR020806">
    <property type="entry name" value="PKS_PP-bd"/>
</dbReference>
<evidence type="ECO:0000313" key="15">
    <source>
        <dbReference type="Proteomes" id="UP000078397"/>
    </source>
</evidence>
<dbReference type="SUPFAM" id="SSF47336">
    <property type="entry name" value="ACP-like"/>
    <property type="match status" value="1"/>
</dbReference>
<dbReference type="SUPFAM" id="SSF53901">
    <property type="entry name" value="Thiolase-like"/>
    <property type="match status" value="1"/>
</dbReference>
<feature type="domain" description="PKS/mFAS DH" evidence="13">
    <location>
        <begin position="980"/>
        <end position="1295"/>
    </location>
</feature>
<dbReference type="Gene3D" id="3.40.50.150">
    <property type="entry name" value="Vaccinia Virus protein VP39"/>
    <property type="match status" value="1"/>
</dbReference>
<dbReference type="InterPro" id="IPR014030">
    <property type="entry name" value="Ketoacyl_synth_N"/>
</dbReference>
<dbReference type="SUPFAM" id="SSF50129">
    <property type="entry name" value="GroES-like"/>
    <property type="match status" value="1"/>
</dbReference>
<dbReference type="InterPro" id="IPR011032">
    <property type="entry name" value="GroES-like_sf"/>
</dbReference>
<keyword evidence="6" id="KW-0560">Oxidoreductase</keyword>
<sequence length="2563" mass="281258">MEPFAIVGFAFKLAQDAVDESSLWEVLENGKNLMTKWPEDRATIDTYHDGGSKKTATIHTQGAHFCNGDLASFDAPFFSINPQEAAVMDPQQRWALQTVYHAFENAGIPIESVKGSRTAVFGACSDDYSRMLTKDVDSAPRLVLTGTEASVLVGKISWYFNLAGPCLHINTACSSSLTALDYACKSMQSGDASAAVVLGSNLMLNPDAATLLSNLNFLSPDGLCYTFDHRANGYARGEGILAMIVKPMADALRDGNVIRAVIRATGANQDGRTPSLTQPSAEAQEKLIRHVYQKAGLGLQDTRYLEAHGTGTPTGDPIEAKAIGRVFRTHRSPQDPLYLGSIKGNIGHVEAGSGLAGTIRAILALEKGVIPPQALFEDMNSSIDAEFFNIKVPKACVPWPTAGVRRASVNSFSLGGSNAHIILDDAHHYLLNKGLTGYHNCTMLPDDSTAVAINGTTYSSSEHPEQQPSTTLSNGVSRTSPDAARTLSGSSPLLMVWSGADSGAIDRLTIVYEPYLQNKIRGSSRKLNQLAYTLSNRRSRLPWRSFTLLSADQIASGEGLVPLPKAKPVRSANYAPVIAFAFTGQGAQYAAMGLELLQYKIFADTLQRVDSVFASFGSTWSVLDVMRDENKIHSPQFSQPLCTALQIALVELLKSVCVAPSAVLGHSSGEIAAAYAIGALSLESACKVAYYRGIVAKKLKDSVAARPGAMMSVNLPRDEVRSYLYKVGGDKMVVSVHLACINSISNCTLSGDEKDIDQLKQRLDQDEIFAQKINTGVAYHSPAMKAAASEYHELLGGLESGTKLSRGSMISSVTRRLITKVSMLATAQYWVDNLLSPVQFADALQSLDSRENLGVGFERITDILEIGPHSALRRPIQDTLQHLADVGVNAKGKSTKPEGVLRYHSVLQRSKPSLITFLELLGNLFCIGYPVSIEEGNGHHGDKCPPPLVDCPKYPFDLSRRYWHNSRLDKGMRFRPVAKGVMLGKRSHDWNNLRPSFRNWLSLDTMPWLEDHVISTKTICPGTGMLVMAMEGVKHLIESNKVAKSISAFLFPEAHFLRPIPIPENAKTPVEILLSLRPRQETFEKEIAFFESSIFAHDGDSWTECFQATIQVQYEQGVTQVDGGKEHQAETDKYLKLQHEAANCCDKKIDYKTFYQSLRDHGMAYGPSFSILRDIRWDGQHISQACIAHDLMLDAGDASPVHPAPLDAMMHVTLAQVSKGMSDSAATFVPRDVYNLWLSTKRWKQGHGSVRATSKIHSNKTAGLEGNIFVCDEEDTLLLSAERVVMACVSLDDDGLRDNQGPNLIYNIDRKPLLSQLEGHDLQRLCAPRPISLTDIEQQWSNRLETALRHSAEDALGCLSSLNFDTSTLPNHLKTFIQALKSRYRDGRQHDKEEIRQELARCVEFNPGWDLYAEAGRHLESLLRNETEPLELLTSSEVANRSYPLLFSKLADDRLRNFLDLASHEKPGLRILEIGSGTGGLTTSVLSILRDLEKSTGSIHFAEYIYTDISPAFFEAARTTFAQVADRIVFQKLDIEKSPETQGFETGSYDIILAGSVLHATSRLEVSISNVRALLKPGGYFVNLEITQVNLAKALVSFGSLPGWWLSTEDWRKDGPLVPKETWDRLARDTGFTGVEASWEDGEGVCLMITTAVEKETSAEMPIQPAVRNQGSLILVVDTNAPDLQTTLAASLLQEQGQNTRVVQLNQVHENTWQHDDVIISLLDVGKSFLLAISEQEFDALRTLISKAQNLLWVALPDLLVEEDAGDPRPHMALGFLRSMRYEEPTKELVSLMAGQRTLLTVDAAEAHIRNVLRICFQDGLASLENEFFIQDGLLSVERLIYAADQDDDRRLRIYPTLQKDQILRHDPPTVLSVGTPGMLDTLRLAEAQLPDKLDPEAVEIECRAWPVSFRDVMIALSRYGDASDTSGMGWELSGVVSRVGSKVSELQPGDRIPDDMSFARSVAALNPLMTAYHGLINLARLKRGDKVLIHAAAGSTGQMAICVAQQVGAEIFATVGFDEKKQLLVDEFGIPASNIFYSRDTSFQKGIMRETGGRGVDVVLNSLSGDKLKASWACIAPFGRFIEIGKADIGSNSSLPMAHFARNVTFAAVDLVHMAARDPQGTKDLMRTCLAMLFESNIGQYPKPVHLFPVAEAEKAFRFIQSGKNTGRTVITLEPNDKISKYITKRSTWRFPSQATYVIVGGLGGIGRSILSWMVQKGARYFVIPSRSGVKSQAVAEFVARLEQKGVTLITSCCDVSSSDQLAALLQACKDMPPIRGCINAAMALQDAMFYNMTHSQWKISIQSKVASSWNLHQQLPADLDFFILLSSAASIYGAIGQSNYAAACAGQDSIARHRSSMGGKAMSINLGLIRNVGAMVDHEDFQVSSDKYRDAKAVYERDILAVMDYYCDPLTLTGKETHTQVLVGGATPSDTHIDTVLPPHIDGRPFYSGFPRITKEGQQRNQRNGANDQTALLFQQATSPTDRAAVAMGAIIDKLAHALCITSDEIDARNPLSDYGVDSLMAVELRHWFRRDFKADVAVFDIMGNNVSIRNVAELIARVAE</sequence>
<evidence type="ECO:0000256" key="4">
    <source>
        <dbReference type="ARBA" id="ARBA00022679"/>
    </source>
</evidence>
<dbReference type="Pfam" id="PF00550">
    <property type="entry name" value="PP-binding"/>
    <property type="match status" value="1"/>
</dbReference>
<dbReference type="InterPro" id="IPR014043">
    <property type="entry name" value="Acyl_transferase_dom"/>
</dbReference>
<evidence type="ECO:0000256" key="5">
    <source>
        <dbReference type="ARBA" id="ARBA00022857"/>
    </source>
</evidence>
<protein>
    <submittedName>
        <fullName evidence="14">Polyketide synthase</fullName>
    </submittedName>
</protein>
<keyword evidence="4" id="KW-0808">Transferase</keyword>
<dbReference type="InterPro" id="IPR006162">
    <property type="entry name" value="Ppantetheine_attach_site"/>
</dbReference>
<dbReference type="SMART" id="SM00823">
    <property type="entry name" value="PKS_PP"/>
    <property type="match status" value="1"/>
</dbReference>
<dbReference type="FunFam" id="3.40.50.720:FF:000209">
    <property type="entry name" value="Polyketide synthase Pks12"/>
    <property type="match status" value="1"/>
</dbReference>
<dbReference type="InterPro" id="IPR016035">
    <property type="entry name" value="Acyl_Trfase/lysoPLipase"/>
</dbReference>
<dbReference type="SUPFAM" id="SSF52151">
    <property type="entry name" value="FabD/lysophospholipase-like"/>
    <property type="match status" value="1"/>
</dbReference>
<reference evidence="14 15" key="1">
    <citation type="journal article" date="2016" name="PLoS Pathog.">
        <title>Biosynthesis of antibiotic leucinostatins in bio-control fungus Purpureocillium lilacinum and their inhibition on phytophthora revealed by genome mining.</title>
        <authorList>
            <person name="Wang G."/>
            <person name="Liu Z."/>
            <person name="Lin R."/>
            <person name="Li E."/>
            <person name="Mao Z."/>
            <person name="Ling J."/>
            <person name="Yang Y."/>
            <person name="Yin W.B."/>
            <person name="Xie B."/>
        </authorList>
    </citation>
    <scope>NUCLEOTIDE SEQUENCE [LARGE SCALE GENOMIC DNA]</scope>
    <source>
        <strain evidence="14">170</strain>
    </source>
</reference>
<dbReference type="InterPro" id="IPR013217">
    <property type="entry name" value="Methyltransf_12"/>
</dbReference>
<dbReference type="InterPro" id="IPR029063">
    <property type="entry name" value="SAM-dependent_MTases_sf"/>
</dbReference>
<keyword evidence="2" id="KW-0596">Phosphopantetheine</keyword>
<dbReference type="GO" id="GO:0016491">
    <property type="term" value="F:oxidoreductase activity"/>
    <property type="evidence" value="ECO:0007669"/>
    <property type="project" value="UniProtKB-KW"/>
</dbReference>
<evidence type="ECO:0000313" key="14">
    <source>
        <dbReference type="EMBL" id="OAQ60143.1"/>
    </source>
</evidence>
<keyword evidence="15" id="KW-1185">Reference proteome</keyword>
<dbReference type="PROSITE" id="PS52019">
    <property type="entry name" value="PKS_MFAS_DH"/>
    <property type="match status" value="1"/>
</dbReference>
<dbReference type="Gene3D" id="3.40.50.720">
    <property type="entry name" value="NAD(P)-binding Rossmann-like Domain"/>
    <property type="match status" value="1"/>
</dbReference>
<evidence type="ECO:0000256" key="10">
    <source>
        <dbReference type="SAM" id="MobiDB-lite"/>
    </source>
</evidence>
<dbReference type="InterPro" id="IPR020843">
    <property type="entry name" value="ER"/>
</dbReference>
<evidence type="ECO:0000259" key="11">
    <source>
        <dbReference type="PROSITE" id="PS50075"/>
    </source>
</evidence>
<dbReference type="Pfam" id="PF00698">
    <property type="entry name" value="Acyl_transf_1"/>
    <property type="match status" value="1"/>
</dbReference>
<dbReference type="Pfam" id="PF08659">
    <property type="entry name" value="KR"/>
    <property type="match status" value="1"/>
</dbReference>
<dbReference type="GO" id="GO:0004315">
    <property type="term" value="F:3-oxoacyl-[acyl-carrier-protein] synthase activity"/>
    <property type="evidence" value="ECO:0007669"/>
    <property type="project" value="InterPro"/>
</dbReference>
<keyword evidence="5" id="KW-0521">NADP</keyword>
<keyword evidence="7" id="KW-0511">Multifunctional enzyme</keyword>
<dbReference type="PROSITE" id="PS52004">
    <property type="entry name" value="KS3_2"/>
    <property type="match status" value="1"/>
</dbReference>
<feature type="active site" description="Proton acceptor; for dehydratase activity" evidence="9">
    <location>
        <position position="1012"/>
    </location>
</feature>
<dbReference type="InterPro" id="IPR049900">
    <property type="entry name" value="PKS_mFAS_DH"/>
</dbReference>
<dbReference type="Pfam" id="PF00109">
    <property type="entry name" value="ketoacyl-synt"/>
    <property type="match status" value="1"/>
</dbReference>
<dbReference type="GO" id="GO:0044550">
    <property type="term" value="P:secondary metabolite biosynthetic process"/>
    <property type="evidence" value="ECO:0007669"/>
    <property type="project" value="TreeGrafter"/>
</dbReference>
<dbReference type="STRING" id="1380566.A0A179F4N6"/>